<proteinExistence type="predicted"/>
<evidence type="ECO:0000313" key="2">
    <source>
        <dbReference type="Proteomes" id="UP001520654"/>
    </source>
</evidence>
<keyword evidence="2" id="KW-1185">Reference proteome</keyword>
<dbReference type="Proteomes" id="UP001520654">
    <property type="component" value="Unassembled WGS sequence"/>
</dbReference>
<gene>
    <name evidence="1" type="ORF">K7B10_37740</name>
</gene>
<comment type="caution">
    <text evidence="1">The sequence shown here is derived from an EMBL/GenBank/DDBJ whole genome shotgun (WGS) entry which is preliminary data.</text>
</comment>
<dbReference type="RefSeq" id="WP_229343973.1">
    <property type="nucleotide sequence ID" value="NZ_JAINUL010000001.1"/>
</dbReference>
<evidence type="ECO:0000313" key="1">
    <source>
        <dbReference type="EMBL" id="MCC0100419.1"/>
    </source>
</evidence>
<name>A0ABS8EI79_9ACTN</name>
<sequence length="92" mass="10002">MHLVVLGSAVARHLPEIRRMFPSAVGASPWQFIETGPGDGVWDKRRDAGPRAGCEPGMRFTRIVPGAQLIHGINPLHQGCCRKFITGLTSGR</sequence>
<reference evidence="1 2" key="1">
    <citation type="submission" date="2021-08" db="EMBL/GenBank/DDBJ databases">
        <title>Genomic Architecture of Streptomyces flavotricini NGL1 and Streptomyces erythrochromogenes HMS4 With Differential Plant Beneficial attributes and laccase production capabilities.</title>
        <authorList>
            <person name="Salwan R."/>
            <person name="Kaur R."/>
            <person name="Sharma V."/>
        </authorList>
    </citation>
    <scope>NUCLEOTIDE SEQUENCE [LARGE SCALE GENOMIC DNA]</scope>
    <source>
        <strain evidence="1 2">NGL1</strain>
    </source>
</reference>
<dbReference type="EMBL" id="JAINUL010000001">
    <property type="protein sequence ID" value="MCC0100419.1"/>
    <property type="molecule type" value="Genomic_DNA"/>
</dbReference>
<organism evidence="1 2">
    <name type="scientific">Streptomyces flavotricini</name>
    <dbReference type="NCBI Taxonomy" id="66888"/>
    <lineage>
        <taxon>Bacteria</taxon>
        <taxon>Bacillati</taxon>
        <taxon>Actinomycetota</taxon>
        <taxon>Actinomycetes</taxon>
        <taxon>Kitasatosporales</taxon>
        <taxon>Streptomycetaceae</taxon>
        <taxon>Streptomyces</taxon>
    </lineage>
</organism>
<accession>A0ABS8EI79</accession>
<protein>
    <submittedName>
        <fullName evidence="1">Uncharacterized protein</fullName>
    </submittedName>
</protein>